<keyword evidence="2" id="KW-1185">Reference proteome</keyword>
<dbReference type="Proteomes" id="UP000281094">
    <property type="component" value="Unassembled WGS sequence"/>
</dbReference>
<comment type="caution">
    <text evidence="1">The sequence shown here is derived from an EMBL/GenBank/DDBJ whole genome shotgun (WGS) entry which is preliminary data.</text>
</comment>
<dbReference type="RefSeq" id="WP_121645276.1">
    <property type="nucleotide sequence ID" value="NZ_RCWN01000001.1"/>
</dbReference>
<dbReference type="AlphaFoldDB" id="A0A3L7JDB2"/>
<sequence length="162" mass="18407">MKIFLIILAILVAVAIAAFLGAIAYGRLTGWETRTRKADQGMYDFDAAQRSATDNDALGCTKGLCAEPDVVLPEPPDSAENAFARIERHIEADRSEVERVDDRSDITYRRYVVRTPLMRFPDTVDLRWSPEGWRAMSRSLLGRSDLGANEKRLRQWFDIEND</sequence>
<dbReference type="Pfam" id="PF07386">
    <property type="entry name" value="DUF1499"/>
    <property type="match status" value="1"/>
</dbReference>
<organism evidence="1 2">
    <name type="scientific">Notoacmeibacter ruber</name>
    <dbReference type="NCBI Taxonomy" id="2670375"/>
    <lineage>
        <taxon>Bacteria</taxon>
        <taxon>Pseudomonadati</taxon>
        <taxon>Pseudomonadota</taxon>
        <taxon>Alphaproteobacteria</taxon>
        <taxon>Hyphomicrobiales</taxon>
        <taxon>Notoacmeibacteraceae</taxon>
        <taxon>Notoacmeibacter</taxon>
    </lineage>
</organism>
<name>A0A3L7JDB2_9HYPH</name>
<reference evidence="1 2" key="1">
    <citation type="submission" date="2018-10" db="EMBL/GenBank/DDBJ databases">
        <title>Notoacmeibacter sp. M2BS9Y-3-1, whole genome shotgun sequence.</title>
        <authorList>
            <person name="Tuo L."/>
        </authorList>
    </citation>
    <scope>NUCLEOTIDE SEQUENCE [LARGE SCALE GENOMIC DNA]</scope>
    <source>
        <strain evidence="1 2">M2BS9Y-3-1</strain>
    </source>
</reference>
<protein>
    <submittedName>
        <fullName evidence="1">DUF1499 domain-containing protein</fullName>
    </submittedName>
</protein>
<dbReference type="InterPro" id="IPR010865">
    <property type="entry name" value="DUF1499"/>
</dbReference>
<accession>A0A3L7JDB2</accession>
<evidence type="ECO:0000313" key="1">
    <source>
        <dbReference type="EMBL" id="RLQ88309.1"/>
    </source>
</evidence>
<evidence type="ECO:0000313" key="2">
    <source>
        <dbReference type="Proteomes" id="UP000281094"/>
    </source>
</evidence>
<dbReference type="EMBL" id="RCWN01000001">
    <property type="protein sequence ID" value="RLQ88309.1"/>
    <property type="molecule type" value="Genomic_DNA"/>
</dbReference>
<gene>
    <name evidence="1" type="ORF">D8780_08920</name>
</gene>
<proteinExistence type="predicted"/>